<feature type="transmembrane region" description="Helical" evidence="1">
    <location>
        <begin position="12"/>
        <end position="31"/>
    </location>
</feature>
<organism evidence="2 3">
    <name type="scientific">Pelagovum pacificum</name>
    <dbReference type="NCBI Taxonomy" id="2588711"/>
    <lineage>
        <taxon>Bacteria</taxon>
        <taxon>Pseudomonadati</taxon>
        <taxon>Pseudomonadota</taxon>
        <taxon>Alphaproteobacteria</taxon>
        <taxon>Rhodobacterales</taxon>
        <taxon>Paracoccaceae</taxon>
        <taxon>Pelagovum</taxon>
    </lineage>
</organism>
<dbReference type="RefSeq" id="WP_140193539.1">
    <property type="nucleotide sequence ID" value="NZ_CP065915.1"/>
</dbReference>
<keyword evidence="1" id="KW-0812">Transmembrane</keyword>
<evidence type="ECO:0000313" key="3">
    <source>
        <dbReference type="Proteomes" id="UP000314011"/>
    </source>
</evidence>
<sequence length="362" mass="39317">MEKNFPKLSITLINFSVVAFVAALAIVFLPVRNYVSEHEYQSQTLVAERAGQALQVAVSRAVEREWRSMSAVARQLDIEDQEGMRNFADTVIRASDAVAWVGVASDDGLIIAGTGGEREGEDVSLRRWFREGLTGGSVGNTFLPDQSDVPGSNSGLVNMSVPVVDDFGNSVGVVVYSLKIAWLTSYMAETADELDVDFMVKSDDGVIVAEYNPILDVEIDRDVSSLSSLGHPITRVLTERNGPPAVVSVIPDLLTAEGMPHFNWNLVVRVPALNGGTSLTGFMSTMAVSIAGIFFAMTMLSVFYALHYLRPIERLAREANAIAEGEEIYPSNDHSSLESARLSKALAILQTRVQALRTFPGE</sequence>
<gene>
    <name evidence="2" type="ORF">FHY64_06145</name>
</gene>
<dbReference type="OrthoDB" id="9812260at2"/>
<evidence type="ECO:0000313" key="2">
    <source>
        <dbReference type="EMBL" id="TNY32855.1"/>
    </source>
</evidence>
<dbReference type="Proteomes" id="UP000314011">
    <property type="component" value="Unassembled WGS sequence"/>
</dbReference>
<dbReference type="Gene3D" id="6.10.340.10">
    <property type="match status" value="1"/>
</dbReference>
<dbReference type="AlphaFoldDB" id="A0A5C5GDH9"/>
<dbReference type="EMBL" id="VFFF01000001">
    <property type="protein sequence ID" value="TNY32855.1"/>
    <property type="molecule type" value="Genomic_DNA"/>
</dbReference>
<keyword evidence="1" id="KW-0472">Membrane</keyword>
<accession>A0A5C5GDH9</accession>
<dbReference type="SUPFAM" id="SSF103190">
    <property type="entry name" value="Sensory domain-like"/>
    <property type="match status" value="1"/>
</dbReference>
<dbReference type="Gene3D" id="3.30.450.20">
    <property type="entry name" value="PAS domain"/>
    <property type="match status" value="1"/>
</dbReference>
<name>A0A5C5GDH9_9RHOB</name>
<evidence type="ECO:0000256" key="1">
    <source>
        <dbReference type="SAM" id="Phobius"/>
    </source>
</evidence>
<proteinExistence type="predicted"/>
<protein>
    <submittedName>
        <fullName evidence="2">Uncharacterized protein</fullName>
    </submittedName>
</protein>
<dbReference type="InterPro" id="IPR029151">
    <property type="entry name" value="Sensor-like_sf"/>
</dbReference>
<reference evidence="2 3" key="1">
    <citation type="submission" date="2019-06" db="EMBL/GenBank/DDBJ databases">
        <title>Genome of new Rhodobacteraceae sp. SM1903.</title>
        <authorList>
            <person name="Ren X."/>
        </authorList>
    </citation>
    <scope>NUCLEOTIDE SEQUENCE [LARGE SCALE GENOMIC DNA]</scope>
    <source>
        <strain evidence="2 3">SM1903</strain>
    </source>
</reference>
<comment type="caution">
    <text evidence="2">The sequence shown here is derived from an EMBL/GenBank/DDBJ whole genome shotgun (WGS) entry which is preliminary data.</text>
</comment>
<keyword evidence="3" id="KW-1185">Reference proteome</keyword>
<keyword evidence="1" id="KW-1133">Transmembrane helix</keyword>
<feature type="transmembrane region" description="Helical" evidence="1">
    <location>
        <begin position="286"/>
        <end position="309"/>
    </location>
</feature>